<name>A8PLB3_9COXI</name>
<comment type="similarity">
    <text evidence="5">Belongs to the 2-oxoadipate dioxygenase/decarboxylase family.</text>
</comment>
<dbReference type="SMART" id="SM01150">
    <property type="entry name" value="DUF1338"/>
    <property type="match status" value="1"/>
</dbReference>
<comment type="caution">
    <text evidence="8">The sequence shown here is derived from an EMBL/GenBank/DDBJ whole genome shotgun (WGS) entry which is preliminary data.</text>
</comment>
<sequence length="326" mass="38072">MANKIEKFFIESFVVGKFMLNHVKRTIFNQLWKNYSVHVKEIESIQYYMKEQFQETFIQDHFALIDLPGPHTGIEVLTCLFSYLGYEKRGQGYLAEKQNNFRWLSEAIKQDTLAINAPPQIVVADFRREALSPKILEIIDYYAGFAPALEVNQLKFLHQRTVQQDENAADQLSHFILNYLQTRDWPLPTVKEYEIVKSQNELLAWVLVMGRHVNHFAWSIHLSKKFRHLSHFNDILNSQLMISLNQKGGVIKGNRTKGIEQSSTQASMRSVELADGQIDLADRFIEFVWRFPKKVGDNRFWDDYFTGFVADNARHVVESLYLLSES</sequence>
<dbReference type="STRING" id="59196.RICGR_0376"/>
<reference evidence="8" key="1">
    <citation type="submission" date="2006-04" db="EMBL/GenBank/DDBJ databases">
        <authorList>
            <person name="Seshadri R."/>
            <person name="Federici B.A."/>
        </authorList>
    </citation>
    <scope>NUCLEOTIDE SEQUENCE [LARGE SCALE GENOMIC DNA]</scope>
</reference>
<dbReference type="Proteomes" id="UP000054075">
    <property type="component" value="Unassembled WGS sequence"/>
</dbReference>
<evidence type="ECO:0000256" key="7">
    <source>
        <dbReference type="ARBA" id="ARBA00035045"/>
    </source>
</evidence>
<evidence type="ECO:0000313" key="9">
    <source>
        <dbReference type="Proteomes" id="UP000054075"/>
    </source>
</evidence>
<keyword evidence="9" id="KW-1185">Reference proteome</keyword>
<evidence type="ECO:0000313" key="8">
    <source>
        <dbReference type="EMBL" id="EDP45821.1"/>
    </source>
</evidence>
<dbReference type="Pfam" id="PF07063">
    <property type="entry name" value="HGLS"/>
    <property type="match status" value="1"/>
</dbReference>
<reference evidence="8" key="2">
    <citation type="submission" date="2007-10" db="EMBL/GenBank/DDBJ databases">
        <authorList>
            <person name="Myers G.S."/>
        </authorList>
    </citation>
    <scope>NUCLEOTIDE SEQUENCE [LARGE SCALE GENOMIC DNA]</scope>
</reference>
<dbReference type="Gene3D" id="3.10.180.50">
    <property type="match status" value="1"/>
</dbReference>
<gene>
    <name evidence="8" type="ORF">RICGR_0376</name>
</gene>
<proteinExistence type="inferred from homology"/>
<dbReference type="EMBL" id="AAQJ02000001">
    <property type="protein sequence ID" value="EDP45821.1"/>
    <property type="molecule type" value="Genomic_DNA"/>
</dbReference>
<dbReference type="PANTHER" id="PTHR31136:SF5">
    <property type="entry name" value="2-OXOADIPATE DIOXYGENASE_DECARBOXYLASE, CHLOROPLASTIC"/>
    <property type="match status" value="1"/>
</dbReference>
<evidence type="ECO:0000256" key="4">
    <source>
        <dbReference type="ARBA" id="ARBA00023004"/>
    </source>
</evidence>
<dbReference type="GO" id="GO:0051213">
    <property type="term" value="F:dioxygenase activity"/>
    <property type="evidence" value="ECO:0007669"/>
    <property type="project" value="UniProtKB-KW"/>
</dbReference>
<dbReference type="InterPro" id="IPR009770">
    <property type="entry name" value="HGLS"/>
</dbReference>
<keyword evidence="4" id="KW-0408">Iron</keyword>
<dbReference type="EC" id="1.13.11.93" evidence="6"/>
<protein>
    <recommendedName>
        <fullName evidence="6">2-oxoadipate dioxygenase/decarboxylase</fullName>
        <ecNumber evidence="6">1.13.11.93</ecNumber>
    </recommendedName>
    <alternativeName>
        <fullName evidence="7">2-hydroxyglutarate synthase</fullName>
    </alternativeName>
</protein>
<keyword evidence="2" id="KW-0223">Dioxygenase</keyword>
<evidence type="ECO:0000256" key="3">
    <source>
        <dbReference type="ARBA" id="ARBA00023002"/>
    </source>
</evidence>
<dbReference type="PANTHER" id="PTHR31136">
    <property type="entry name" value="DUF1338 DOMAIN-CONTAINING PROTEIN"/>
    <property type="match status" value="1"/>
</dbReference>
<dbReference type="eggNOG" id="COG5383">
    <property type="taxonomic scope" value="Bacteria"/>
</dbReference>
<evidence type="ECO:0000256" key="6">
    <source>
        <dbReference type="ARBA" id="ARBA00035023"/>
    </source>
</evidence>
<dbReference type="CDD" id="cd16350">
    <property type="entry name" value="VOC_like"/>
    <property type="match status" value="1"/>
</dbReference>
<evidence type="ECO:0000256" key="1">
    <source>
        <dbReference type="ARBA" id="ARBA00001954"/>
    </source>
</evidence>
<accession>A8PLB3</accession>
<dbReference type="AlphaFoldDB" id="A8PLB3"/>
<evidence type="ECO:0000256" key="5">
    <source>
        <dbReference type="ARBA" id="ARBA00035013"/>
    </source>
</evidence>
<evidence type="ECO:0000256" key="2">
    <source>
        <dbReference type="ARBA" id="ARBA00022964"/>
    </source>
</evidence>
<organism evidence="8 9">
    <name type="scientific">Rickettsiella grylli</name>
    <dbReference type="NCBI Taxonomy" id="59196"/>
    <lineage>
        <taxon>Bacteria</taxon>
        <taxon>Pseudomonadati</taxon>
        <taxon>Pseudomonadota</taxon>
        <taxon>Gammaproteobacteria</taxon>
        <taxon>Legionellales</taxon>
        <taxon>Coxiellaceae</taxon>
        <taxon>Rickettsiella</taxon>
    </lineage>
</organism>
<keyword evidence="3" id="KW-0560">Oxidoreductase</keyword>
<comment type="cofactor">
    <cofactor evidence="1">
        <name>Fe(2+)</name>
        <dbReference type="ChEBI" id="CHEBI:29033"/>
    </cofactor>
</comment>